<proteinExistence type="predicted"/>
<dbReference type="RefSeq" id="WP_045802499.1">
    <property type="nucleotide sequence ID" value="NZ_CP011071.1"/>
</dbReference>
<evidence type="ECO:0000313" key="1">
    <source>
        <dbReference type="EMBL" id="AKA35900.1"/>
    </source>
</evidence>
<accession>A0A0D5YUH7</accession>
<reference evidence="1 2" key="1">
    <citation type="submission" date="2015-03" db="EMBL/GenBank/DDBJ databases">
        <title>Complete genome sequence of Muricauda lutaonensis CC-HSB-11T, isolated from a coastal hot spring.</title>
        <authorList>
            <person name="Kim K.M."/>
        </authorList>
    </citation>
    <scope>NUCLEOTIDE SEQUENCE [LARGE SCALE GENOMIC DNA]</scope>
    <source>
        <strain evidence="1 2">CC-HSB-11</strain>
    </source>
</reference>
<gene>
    <name evidence="1" type="ORF">VC82_2311</name>
</gene>
<dbReference type="AlphaFoldDB" id="A0A0D5YUH7"/>
<dbReference type="OrthoDB" id="187854at2"/>
<dbReference type="Pfam" id="PF11138">
    <property type="entry name" value="DUF2911"/>
    <property type="match status" value="1"/>
</dbReference>
<dbReference type="EMBL" id="CP011071">
    <property type="protein sequence ID" value="AKA35900.1"/>
    <property type="molecule type" value="Genomic_DNA"/>
</dbReference>
<evidence type="ECO:0000313" key="2">
    <source>
        <dbReference type="Proteomes" id="UP000032726"/>
    </source>
</evidence>
<dbReference type="InterPro" id="IPR011990">
    <property type="entry name" value="TPR-like_helical_dom_sf"/>
</dbReference>
<protein>
    <submittedName>
        <fullName evidence="1">Uncharacterized protein</fullName>
    </submittedName>
</protein>
<dbReference type="SUPFAM" id="SSF48452">
    <property type="entry name" value="TPR-like"/>
    <property type="match status" value="1"/>
</dbReference>
<dbReference type="KEGG" id="mlt:VC82_2311"/>
<dbReference type="InterPro" id="IPR021314">
    <property type="entry name" value="DUF2911"/>
</dbReference>
<organism evidence="1 2">
    <name type="scientific">Flagellimonas lutaonensis</name>
    <dbReference type="NCBI Taxonomy" id="516051"/>
    <lineage>
        <taxon>Bacteria</taxon>
        <taxon>Pseudomonadati</taxon>
        <taxon>Bacteroidota</taxon>
        <taxon>Flavobacteriia</taxon>
        <taxon>Flavobacteriales</taxon>
        <taxon>Flavobacteriaceae</taxon>
        <taxon>Flagellimonas</taxon>
    </lineage>
</organism>
<dbReference type="HOGENOM" id="CLU_062228_0_0_10"/>
<keyword evidence="2" id="KW-1185">Reference proteome</keyword>
<dbReference type="Gene3D" id="1.25.40.10">
    <property type="entry name" value="Tetratricopeptide repeat domain"/>
    <property type="match status" value="1"/>
</dbReference>
<dbReference type="STRING" id="516051.VC82_2311"/>
<name>A0A0D5YUH7_9FLAO</name>
<dbReference type="PATRIC" id="fig|516051.4.peg.2378"/>
<sequence>MKSCLIIFLSVIPFGIYSQITHPKASPFSTVEQEVGLSKITVAYSRPSVRGRHVFGPQPDGQPGLVPYGRIWRVGANESTKITVDTDMQVLGNDLPKGTYALYAFPEENEWQIVFHTNTSHWGDGRKNYNSDEDLFRITVKPENIPYHQENFLISFDSITHHSANLNLIWASTKVTIPFSVDTDAQMEAEIAKQLRENPTAQTYYEAARYLQEQGRDFERALEYLNKAIEIGGDTYYFHRVKSLVEAALGDYRAAITSAEKSLELAAAQEKDEFVRMNEKNIKKWKAKIFKK</sequence>
<dbReference type="Proteomes" id="UP000032726">
    <property type="component" value="Chromosome"/>
</dbReference>